<evidence type="ECO:0000313" key="4">
    <source>
        <dbReference type="Proteomes" id="UP000318741"/>
    </source>
</evidence>
<dbReference type="Pfam" id="PF01797">
    <property type="entry name" value="Y1_Tnp"/>
    <property type="match status" value="1"/>
</dbReference>
<dbReference type="RefSeq" id="WP_145359846.1">
    <property type="nucleotide sequence ID" value="NZ_CP036265.1"/>
</dbReference>
<feature type="region of interest" description="Disordered" evidence="1">
    <location>
        <begin position="142"/>
        <end position="165"/>
    </location>
</feature>
<dbReference type="InterPro" id="IPR036515">
    <property type="entry name" value="Transposase_17_sf"/>
</dbReference>
<dbReference type="Gene3D" id="3.30.70.1290">
    <property type="entry name" value="Transposase IS200-like"/>
    <property type="match status" value="1"/>
</dbReference>
<name>A0A517PC29_9PLAN</name>
<protein>
    <submittedName>
        <fullName evidence="3">Transposase IS200 like protein</fullName>
    </submittedName>
</protein>
<dbReference type="SMART" id="SM01321">
    <property type="entry name" value="Y1_Tnp"/>
    <property type="match status" value="1"/>
</dbReference>
<dbReference type="AlphaFoldDB" id="A0A517PC29"/>
<sequence>MHGEPLALFLTWTTYGTHLPGDARGWSQRGQRGLPPHPQRERFAARRMAATPCVLNLAQRELVLETIRAHCRIRSWPLHAVAVRTNHVHVVLSAPQVDPPEVRRQLKASTARRLKEDQPRRDRWWTEGGDVQFLDTEADVADASEYVGTAQDRKGRDDAESAAEE</sequence>
<proteinExistence type="predicted"/>
<dbReference type="EMBL" id="CP036265">
    <property type="protein sequence ID" value="QDT16930.1"/>
    <property type="molecule type" value="Genomic_DNA"/>
</dbReference>
<gene>
    <name evidence="3" type="ORF">CA12_30400</name>
</gene>
<evidence type="ECO:0000259" key="2">
    <source>
        <dbReference type="SMART" id="SM01321"/>
    </source>
</evidence>
<accession>A0A517PC29</accession>
<dbReference type="InterPro" id="IPR002686">
    <property type="entry name" value="Transposase_17"/>
</dbReference>
<dbReference type="Proteomes" id="UP000318741">
    <property type="component" value="Chromosome"/>
</dbReference>
<evidence type="ECO:0000313" key="3">
    <source>
        <dbReference type="EMBL" id="QDT16930.1"/>
    </source>
</evidence>
<dbReference type="SUPFAM" id="SSF143422">
    <property type="entry name" value="Transposase IS200-like"/>
    <property type="match status" value="1"/>
</dbReference>
<dbReference type="GO" id="GO:0003677">
    <property type="term" value="F:DNA binding"/>
    <property type="evidence" value="ECO:0007669"/>
    <property type="project" value="InterPro"/>
</dbReference>
<dbReference type="OrthoDB" id="274221at2"/>
<organism evidence="3 4">
    <name type="scientific">Alienimonas californiensis</name>
    <dbReference type="NCBI Taxonomy" id="2527989"/>
    <lineage>
        <taxon>Bacteria</taxon>
        <taxon>Pseudomonadati</taxon>
        <taxon>Planctomycetota</taxon>
        <taxon>Planctomycetia</taxon>
        <taxon>Planctomycetales</taxon>
        <taxon>Planctomycetaceae</taxon>
        <taxon>Alienimonas</taxon>
    </lineage>
</organism>
<reference evidence="3 4" key="1">
    <citation type="submission" date="2019-02" db="EMBL/GenBank/DDBJ databases">
        <title>Deep-cultivation of Planctomycetes and their phenomic and genomic characterization uncovers novel biology.</title>
        <authorList>
            <person name="Wiegand S."/>
            <person name="Jogler M."/>
            <person name="Boedeker C."/>
            <person name="Pinto D."/>
            <person name="Vollmers J."/>
            <person name="Rivas-Marin E."/>
            <person name="Kohn T."/>
            <person name="Peeters S.H."/>
            <person name="Heuer A."/>
            <person name="Rast P."/>
            <person name="Oberbeckmann S."/>
            <person name="Bunk B."/>
            <person name="Jeske O."/>
            <person name="Meyerdierks A."/>
            <person name="Storesund J.E."/>
            <person name="Kallscheuer N."/>
            <person name="Luecker S."/>
            <person name="Lage O.M."/>
            <person name="Pohl T."/>
            <person name="Merkel B.J."/>
            <person name="Hornburger P."/>
            <person name="Mueller R.-W."/>
            <person name="Bruemmer F."/>
            <person name="Labrenz M."/>
            <person name="Spormann A.M."/>
            <person name="Op den Camp H."/>
            <person name="Overmann J."/>
            <person name="Amann R."/>
            <person name="Jetten M.S.M."/>
            <person name="Mascher T."/>
            <person name="Medema M.H."/>
            <person name="Devos D.P."/>
            <person name="Kaster A.-K."/>
            <person name="Ovreas L."/>
            <person name="Rohde M."/>
            <person name="Galperin M.Y."/>
            <person name="Jogler C."/>
        </authorList>
    </citation>
    <scope>NUCLEOTIDE SEQUENCE [LARGE SCALE GENOMIC DNA]</scope>
    <source>
        <strain evidence="3 4">CA12</strain>
    </source>
</reference>
<dbReference type="KEGG" id="acaf:CA12_30400"/>
<keyword evidence="4" id="KW-1185">Reference proteome</keyword>
<feature type="domain" description="Transposase IS200-like" evidence="2">
    <location>
        <begin position="4"/>
        <end position="150"/>
    </location>
</feature>
<dbReference type="GO" id="GO:0004803">
    <property type="term" value="F:transposase activity"/>
    <property type="evidence" value="ECO:0007669"/>
    <property type="project" value="InterPro"/>
</dbReference>
<evidence type="ECO:0000256" key="1">
    <source>
        <dbReference type="SAM" id="MobiDB-lite"/>
    </source>
</evidence>
<dbReference type="GO" id="GO:0006313">
    <property type="term" value="P:DNA transposition"/>
    <property type="evidence" value="ECO:0007669"/>
    <property type="project" value="InterPro"/>
</dbReference>